<proteinExistence type="predicted"/>
<dbReference type="KEGG" id="ptm:GSPATT00006074001"/>
<organism evidence="1 2">
    <name type="scientific">Paramecium tetraurelia</name>
    <dbReference type="NCBI Taxonomy" id="5888"/>
    <lineage>
        <taxon>Eukaryota</taxon>
        <taxon>Sar</taxon>
        <taxon>Alveolata</taxon>
        <taxon>Ciliophora</taxon>
        <taxon>Intramacronucleata</taxon>
        <taxon>Oligohymenophorea</taxon>
        <taxon>Peniculida</taxon>
        <taxon>Parameciidae</taxon>
        <taxon>Paramecium</taxon>
    </lineage>
</organism>
<dbReference type="GeneID" id="5017403"/>
<dbReference type="EMBL" id="CT868030">
    <property type="protein sequence ID" value="CAK64221.1"/>
    <property type="molecule type" value="Genomic_DNA"/>
</dbReference>
<reference evidence="1 2" key="1">
    <citation type="journal article" date="2006" name="Nature">
        <title>Global trends of whole-genome duplications revealed by the ciliate Paramecium tetraurelia.</title>
        <authorList>
            <consortium name="Genoscope"/>
            <person name="Aury J.-M."/>
            <person name="Jaillon O."/>
            <person name="Duret L."/>
            <person name="Noel B."/>
            <person name="Jubin C."/>
            <person name="Porcel B.M."/>
            <person name="Segurens B."/>
            <person name="Daubin V."/>
            <person name="Anthouard V."/>
            <person name="Aiach N."/>
            <person name="Arnaiz O."/>
            <person name="Billaut A."/>
            <person name="Beisson J."/>
            <person name="Blanc I."/>
            <person name="Bouhouche K."/>
            <person name="Camara F."/>
            <person name="Duharcourt S."/>
            <person name="Guigo R."/>
            <person name="Gogendeau D."/>
            <person name="Katinka M."/>
            <person name="Keller A.-M."/>
            <person name="Kissmehl R."/>
            <person name="Klotz C."/>
            <person name="Koll F."/>
            <person name="Le Moue A."/>
            <person name="Lepere C."/>
            <person name="Malinsky S."/>
            <person name="Nowacki M."/>
            <person name="Nowak J.K."/>
            <person name="Plattner H."/>
            <person name="Poulain J."/>
            <person name="Ruiz F."/>
            <person name="Serrano V."/>
            <person name="Zagulski M."/>
            <person name="Dessen P."/>
            <person name="Betermier M."/>
            <person name="Weissenbach J."/>
            <person name="Scarpelli C."/>
            <person name="Schachter V."/>
            <person name="Sperling L."/>
            <person name="Meyer E."/>
            <person name="Cohen J."/>
            <person name="Wincker P."/>
        </authorList>
    </citation>
    <scope>NUCLEOTIDE SEQUENCE [LARGE SCALE GENOMIC DNA]</scope>
    <source>
        <strain evidence="1 2">Stock d4-2</strain>
    </source>
</reference>
<accession>A0C0A4</accession>
<dbReference type="OrthoDB" id="299488at2759"/>
<protein>
    <submittedName>
        <fullName evidence="1">Uncharacterized protein</fullName>
    </submittedName>
</protein>
<sequence length="88" mass="10389">MSLTYLPFHNLASCPKQVIQFVQNPDLNLNDLNTMIEQLKMPKNYQKAIQSMQFLVSKQENYLQDDNTIQNHDEEILSPKLLFRKVSY</sequence>
<dbReference type="OMA" id="HYKAISN"/>
<evidence type="ECO:0000313" key="2">
    <source>
        <dbReference type="Proteomes" id="UP000000600"/>
    </source>
</evidence>
<dbReference type="RefSeq" id="XP_001431619.1">
    <property type="nucleotide sequence ID" value="XM_001431582.1"/>
</dbReference>
<dbReference type="AlphaFoldDB" id="A0C0A4"/>
<keyword evidence="2" id="KW-1185">Reference proteome</keyword>
<evidence type="ECO:0000313" key="1">
    <source>
        <dbReference type="EMBL" id="CAK64221.1"/>
    </source>
</evidence>
<dbReference type="Proteomes" id="UP000000600">
    <property type="component" value="Unassembled WGS sequence"/>
</dbReference>
<gene>
    <name evidence="1" type="ORF">GSPATT00006074001</name>
</gene>
<name>A0C0A4_PARTE</name>
<dbReference type="InParanoid" id="A0C0A4"/>
<dbReference type="HOGENOM" id="CLU_2351172_0_0_1"/>